<dbReference type="SMART" id="SM00220">
    <property type="entry name" value="S_TKc"/>
    <property type="match status" value="1"/>
</dbReference>
<evidence type="ECO:0000256" key="2">
    <source>
        <dbReference type="ARBA" id="ARBA00022741"/>
    </source>
</evidence>
<keyword evidence="3 4" id="KW-0067">ATP-binding</keyword>
<dbReference type="InterPro" id="IPR006597">
    <property type="entry name" value="Sel1-like"/>
</dbReference>
<dbReference type="Pfam" id="PF08238">
    <property type="entry name" value="Sel1"/>
    <property type="match status" value="3"/>
</dbReference>
<dbReference type="SUPFAM" id="SSF56112">
    <property type="entry name" value="Protein kinase-like (PK-like)"/>
    <property type="match status" value="1"/>
</dbReference>
<proteinExistence type="predicted"/>
<organism evidence="6 7">
    <name type="scientific">Tritrichomonas musculus</name>
    <dbReference type="NCBI Taxonomy" id="1915356"/>
    <lineage>
        <taxon>Eukaryota</taxon>
        <taxon>Metamonada</taxon>
        <taxon>Parabasalia</taxon>
        <taxon>Tritrichomonadida</taxon>
        <taxon>Tritrichomonadidae</taxon>
        <taxon>Tritrichomonas</taxon>
    </lineage>
</organism>
<protein>
    <recommendedName>
        <fullName evidence="5">Protein kinase domain-containing protein</fullName>
    </recommendedName>
</protein>
<evidence type="ECO:0000256" key="3">
    <source>
        <dbReference type="ARBA" id="ARBA00022840"/>
    </source>
</evidence>
<keyword evidence="1" id="KW-0808">Transferase</keyword>
<dbReference type="InterPro" id="IPR011990">
    <property type="entry name" value="TPR-like_helical_dom_sf"/>
</dbReference>
<dbReference type="InterPro" id="IPR000719">
    <property type="entry name" value="Prot_kinase_dom"/>
</dbReference>
<evidence type="ECO:0000256" key="1">
    <source>
        <dbReference type="ARBA" id="ARBA00022527"/>
    </source>
</evidence>
<dbReference type="SUPFAM" id="SSF81901">
    <property type="entry name" value="HCP-like"/>
    <property type="match status" value="1"/>
</dbReference>
<dbReference type="PROSITE" id="PS00107">
    <property type="entry name" value="PROTEIN_KINASE_ATP"/>
    <property type="match status" value="1"/>
</dbReference>
<keyword evidence="7" id="KW-1185">Reference proteome</keyword>
<dbReference type="EMBL" id="JAPFFF010000008">
    <property type="protein sequence ID" value="KAK8884600.1"/>
    <property type="molecule type" value="Genomic_DNA"/>
</dbReference>
<dbReference type="Proteomes" id="UP001470230">
    <property type="component" value="Unassembled WGS sequence"/>
</dbReference>
<dbReference type="InterPro" id="IPR051681">
    <property type="entry name" value="Ser/Thr_Kinases-Pseudokinases"/>
</dbReference>
<dbReference type="InterPro" id="IPR017441">
    <property type="entry name" value="Protein_kinase_ATP_BS"/>
</dbReference>
<dbReference type="PRINTS" id="PR00109">
    <property type="entry name" value="TYRKINASE"/>
</dbReference>
<dbReference type="Gene3D" id="1.10.510.10">
    <property type="entry name" value="Transferase(Phosphotransferase) domain 1"/>
    <property type="match status" value="1"/>
</dbReference>
<keyword evidence="1" id="KW-0418">Kinase</keyword>
<dbReference type="InterPro" id="IPR001245">
    <property type="entry name" value="Ser-Thr/Tyr_kinase_cat_dom"/>
</dbReference>
<dbReference type="Gene3D" id="1.25.40.10">
    <property type="entry name" value="Tetratricopeptide repeat domain"/>
    <property type="match status" value="1"/>
</dbReference>
<name>A0ABR2K3E1_9EUKA</name>
<evidence type="ECO:0000313" key="6">
    <source>
        <dbReference type="EMBL" id="KAK8884600.1"/>
    </source>
</evidence>
<sequence>MRSGINLDLLNYYKLGDIGKGAFGVVYKIQSIRLKCIYAAKESLNVIADNSEMLEDLLREINIMAKINHPSIIKYIGFSKKNFQNEQKPVIVSEYLPHGTLENLLQLSFDDEAPPEFDDTKKLIILYGISSAMSFLHSNDILHRDLKPANILLDESLNPKICDFGISKFEQTGDESSQLKGTPLFLAPEIINDLQYSKAGDVYAFALIAYELIVNEQPFKGDNLFMLFQKVKNGFRPEFDGLIEDCYQSLIESCWSQEPSERPTFDEIKEELKNNDEFITDEINEEVYYEYIKYIDEYLASFESDTFEATTLDYKNNFDQEKLNNQAYQLEAGIGCVKNPSEARLLFKKSADSTNIEGMMNYARMCLNGIGGEQNIPDYLKYLKKACYYNNKEAKYEYGLLLEEGQFVERNLIDALRFFKAAAELRYDKACFKYSKLKRSSDTLMFCKKATFSDDPELKDKASKLYKKILNNVINDDNDKEDDMVNVTKREFNMVTQTVTLNEIQYNYTNEKIISDPNELQNQLKMLNSNEMQNRSELVNNENMDSNSNELQKHSELLNNENFISDPNELQNHSELLNNESFNYDQNELKTHSELLTDENINSNSKELKLLNNNDLNSDPNESQNRSELINIEKLNSDQNKPQNHCEFLTDENLPQGIDNVRNIINQQIKQNEPLIILSDDCNHRFYFPFNNVDDLLCDEGKRIVNYIEFNVELDKLKVRSQNKKIFFPQGIENCESLLIQERDSNGCVFALSRRTSTNHSYYYYYYYYYFKSAFMHRFPGKCSENIYFKKNREEVQHELDLLKERKGKQEYVGGYEYSEQLLLNALENDESVLVVTAWFFDKKNFVAQICKPNIIFDSFSNDEWWLKSKEKLQQELAIIGQRDKLDKIAISFFRNNYPQGKDFCIDLINEQINNNGMVHVIHRRSNYTLSTWFYFKF</sequence>
<accession>A0ABR2K3E1</accession>
<dbReference type="InterPro" id="IPR011009">
    <property type="entry name" value="Kinase-like_dom_sf"/>
</dbReference>
<feature type="binding site" evidence="4">
    <location>
        <position position="41"/>
    </location>
    <ligand>
        <name>ATP</name>
        <dbReference type="ChEBI" id="CHEBI:30616"/>
    </ligand>
</feature>
<evidence type="ECO:0000259" key="5">
    <source>
        <dbReference type="PROSITE" id="PS50011"/>
    </source>
</evidence>
<dbReference type="PROSITE" id="PS00108">
    <property type="entry name" value="PROTEIN_KINASE_ST"/>
    <property type="match status" value="1"/>
</dbReference>
<feature type="domain" description="Protein kinase" evidence="5">
    <location>
        <begin position="12"/>
        <end position="279"/>
    </location>
</feature>
<dbReference type="Pfam" id="PF00069">
    <property type="entry name" value="Pkinase"/>
    <property type="match status" value="1"/>
</dbReference>
<dbReference type="PANTHER" id="PTHR44329">
    <property type="entry name" value="SERINE/THREONINE-PROTEIN KINASE TNNI3K-RELATED"/>
    <property type="match status" value="1"/>
</dbReference>
<dbReference type="InterPro" id="IPR008271">
    <property type="entry name" value="Ser/Thr_kinase_AS"/>
</dbReference>
<dbReference type="SMART" id="SM00671">
    <property type="entry name" value="SEL1"/>
    <property type="match status" value="3"/>
</dbReference>
<dbReference type="PANTHER" id="PTHR44329:SF298">
    <property type="entry name" value="MIXED LINEAGE KINASE DOMAIN-LIKE PROTEIN"/>
    <property type="match status" value="1"/>
</dbReference>
<keyword evidence="2 4" id="KW-0547">Nucleotide-binding</keyword>
<dbReference type="PROSITE" id="PS50011">
    <property type="entry name" value="PROTEIN_KINASE_DOM"/>
    <property type="match status" value="1"/>
</dbReference>
<keyword evidence="1" id="KW-0723">Serine/threonine-protein kinase</keyword>
<evidence type="ECO:0000256" key="4">
    <source>
        <dbReference type="PROSITE-ProRule" id="PRU10141"/>
    </source>
</evidence>
<comment type="caution">
    <text evidence="6">The sequence shown here is derived from an EMBL/GenBank/DDBJ whole genome shotgun (WGS) entry which is preliminary data.</text>
</comment>
<gene>
    <name evidence="6" type="ORF">M9Y10_043716</name>
</gene>
<reference evidence="6 7" key="1">
    <citation type="submission" date="2024-04" db="EMBL/GenBank/DDBJ databases">
        <title>Tritrichomonas musculus Genome.</title>
        <authorList>
            <person name="Alves-Ferreira E."/>
            <person name="Grigg M."/>
            <person name="Lorenzi H."/>
            <person name="Galac M."/>
        </authorList>
    </citation>
    <scope>NUCLEOTIDE SEQUENCE [LARGE SCALE GENOMIC DNA]</scope>
    <source>
        <strain evidence="6 7">EAF2021</strain>
    </source>
</reference>
<evidence type="ECO:0000313" key="7">
    <source>
        <dbReference type="Proteomes" id="UP001470230"/>
    </source>
</evidence>